<dbReference type="Pfam" id="PF05159">
    <property type="entry name" value="Capsule_synth"/>
    <property type="match status" value="2"/>
</dbReference>
<dbReference type="RefSeq" id="WP_116703510.1">
    <property type="nucleotide sequence ID" value="NZ_QUWV01000099.1"/>
</dbReference>
<comment type="caution">
    <text evidence="1">The sequence shown here is derived from an EMBL/GenBank/DDBJ whole genome shotgun (WGS) entry which is preliminary data.</text>
</comment>
<evidence type="ECO:0000313" key="2">
    <source>
        <dbReference type="Proteomes" id="UP000262371"/>
    </source>
</evidence>
<accession>A0A371YYR3</accession>
<proteinExistence type="predicted"/>
<keyword evidence="2" id="KW-1185">Reference proteome</keyword>
<reference evidence="1 2" key="1">
    <citation type="submission" date="2018-08" db="EMBL/GenBank/DDBJ databases">
        <title>Komagataeibacter sp. AV 382.</title>
        <authorList>
            <person name="Skraban J."/>
            <person name="Trcek J."/>
        </authorList>
    </citation>
    <scope>NUCLEOTIDE SEQUENCE [LARGE SCALE GENOMIC DNA]</scope>
    <source>
        <strain evidence="1 2">AV 382</strain>
    </source>
</reference>
<evidence type="ECO:0000313" key="1">
    <source>
        <dbReference type="EMBL" id="RFD19382.1"/>
    </source>
</evidence>
<dbReference type="GO" id="GO:0000271">
    <property type="term" value="P:polysaccharide biosynthetic process"/>
    <property type="evidence" value="ECO:0007669"/>
    <property type="project" value="InterPro"/>
</dbReference>
<dbReference type="GO" id="GO:0015774">
    <property type="term" value="P:polysaccharide transport"/>
    <property type="evidence" value="ECO:0007669"/>
    <property type="project" value="InterPro"/>
</dbReference>
<dbReference type="InterPro" id="IPR007833">
    <property type="entry name" value="Capsule_polysaccharide_synth"/>
</dbReference>
<dbReference type="OrthoDB" id="543755at2"/>
<organism evidence="1 2">
    <name type="scientific">Komagataeibacter melaceti</name>
    <dbReference type="NCBI Taxonomy" id="2766577"/>
    <lineage>
        <taxon>Bacteria</taxon>
        <taxon>Pseudomonadati</taxon>
        <taxon>Pseudomonadota</taxon>
        <taxon>Alphaproteobacteria</taxon>
        <taxon>Acetobacterales</taxon>
        <taxon>Acetobacteraceae</taxon>
        <taxon>Komagataeibacter</taxon>
    </lineage>
</organism>
<gene>
    <name evidence="1" type="ORF">DY926_11540</name>
</gene>
<dbReference type="AlphaFoldDB" id="A0A371YYR3"/>
<name>A0A371YYR3_9PROT</name>
<sequence length="567" mass="61524">MPALSTSRADYTITAAPLPEAQWAEMADLVVTKRVGGTFWLPAAPLTRPVVVCDGGTHAGRGQERLGRLLSWALRHHAAAEIVLVAPHPHGRAVGVARRNGVAVVSGRTDPHTLLDGAVRVYASGPSDLADLGALRGLDVLVHDGSDISPRPWTRADAGRRLVAGTRYINPYTGAETGCRDAIMTLDLWRRTILSNRQIAACAGMSLWKRRRIAELFATAPGHPPFIRRPAALRRLASRKGGASTRGVAVWATRMPEGLEEMAGQTGLEVWRVEDGFIRSVGLGSGLQVPCSIFLDRRGIYYDPSRPSDLEHILATARFDAELCARARGLIRRIVAGGISKYGVGTGAQAPMILPGRAPGQRVILVPGQVSDDMSVRLGGGRIASNLDLLREVRAQNVDAFIIYRPHPDVDAGHRAGALDDSELGKYVDQISRGGAISALLPQVDEVHTLTSLTGFEALLRGLRVVTYGAPFYAGWGLTTDLGPVPRARRQRSLTLEELVAGTLLLYPVYIDPVTRLPCEPEMLIDRIQDVRLWQPTFLMTVRELQGRAKCWLGRAGTRDVKDMKKG</sequence>
<protein>
    <recommendedName>
        <fullName evidence="3">Capsular biosynthesis protein</fullName>
    </recommendedName>
</protein>
<dbReference type="CDD" id="cd16439">
    <property type="entry name" value="beta_Kdo_transferase_KpsC_2"/>
    <property type="match status" value="1"/>
</dbReference>
<dbReference type="EMBL" id="QUWV01000099">
    <property type="protein sequence ID" value="RFD19382.1"/>
    <property type="molecule type" value="Genomic_DNA"/>
</dbReference>
<evidence type="ECO:0008006" key="3">
    <source>
        <dbReference type="Google" id="ProtNLM"/>
    </source>
</evidence>
<dbReference type="Proteomes" id="UP000262371">
    <property type="component" value="Unassembled WGS sequence"/>
</dbReference>